<dbReference type="InterPro" id="IPR000254">
    <property type="entry name" value="CBD"/>
</dbReference>
<comment type="caution">
    <text evidence="7">The sequence shown here is derived from an EMBL/GenBank/DDBJ whole genome shotgun (WGS) entry which is preliminary data.</text>
</comment>
<dbReference type="InterPro" id="IPR002889">
    <property type="entry name" value="WSC_carb-bd"/>
</dbReference>
<dbReference type="PROSITE" id="PS51212">
    <property type="entry name" value="WSC"/>
    <property type="match status" value="1"/>
</dbReference>
<evidence type="ECO:0000256" key="3">
    <source>
        <dbReference type="SAM" id="Phobius"/>
    </source>
</evidence>
<evidence type="ECO:0000259" key="5">
    <source>
        <dbReference type="PROSITE" id="PS51164"/>
    </source>
</evidence>
<dbReference type="SUPFAM" id="SSF57180">
    <property type="entry name" value="Cellulose-binding domain"/>
    <property type="match status" value="1"/>
</dbReference>
<protein>
    <recommendedName>
        <fullName evidence="9">Carbohydrate-binding module family 1 protein</fullName>
    </recommendedName>
</protein>
<feature type="compositionally biased region" description="Basic and acidic residues" evidence="2">
    <location>
        <begin position="375"/>
        <end position="389"/>
    </location>
</feature>
<evidence type="ECO:0000259" key="6">
    <source>
        <dbReference type="PROSITE" id="PS51212"/>
    </source>
</evidence>
<feature type="transmembrane region" description="Helical" evidence="3">
    <location>
        <begin position="227"/>
        <end position="250"/>
    </location>
</feature>
<evidence type="ECO:0000256" key="1">
    <source>
        <dbReference type="ARBA" id="ARBA00022729"/>
    </source>
</evidence>
<name>A0AAD5T5D6_9FUNG</name>
<feature type="compositionally biased region" description="Polar residues" evidence="2">
    <location>
        <begin position="348"/>
        <end position="358"/>
    </location>
</feature>
<reference evidence="7" key="1">
    <citation type="submission" date="2020-05" db="EMBL/GenBank/DDBJ databases">
        <title>Phylogenomic resolution of chytrid fungi.</title>
        <authorList>
            <person name="Stajich J.E."/>
            <person name="Amses K."/>
            <person name="Simmons R."/>
            <person name="Seto K."/>
            <person name="Myers J."/>
            <person name="Bonds A."/>
            <person name="Quandt C.A."/>
            <person name="Barry K."/>
            <person name="Liu P."/>
            <person name="Grigoriev I."/>
            <person name="Longcore J.E."/>
            <person name="James T.Y."/>
        </authorList>
    </citation>
    <scope>NUCLEOTIDE SEQUENCE</scope>
    <source>
        <strain evidence="7">JEL0513</strain>
    </source>
</reference>
<keyword evidence="1 4" id="KW-0732">Signal</keyword>
<evidence type="ECO:0000256" key="2">
    <source>
        <dbReference type="SAM" id="MobiDB-lite"/>
    </source>
</evidence>
<dbReference type="SMART" id="SM00236">
    <property type="entry name" value="fCBD"/>
    <property type="match status" value="1"/>
</dbReference>
<proteinExistence type="predicted"/>
<feature type="domain" description="WSC" evidence="6">
    <location>
        <begin position="32"/>
        <end position="122"/>
    </location>
</feature>
<dbReference type="EMBL" id="JADGJH010000544">
    <property type="protein sequence ID" value="KAJ3126709.1"/>
    <property type="molecule type" value="Genomic_DNA"/>
</dbReference>
<dbReference type="PROSITE" id="PS00562">
    <property type="entry name" value="CBM1_1"/>
    <property type="match status" value="1"/>
</dbReference>
<dbReference type="Proteomes" id="UP001211907">
    <property type="component" value="Unassembled WGS sequence"/>
</dbReference>
<keyword evidence="3" id="KW-1133">Transmembrane helix</keyword>
<keyword evidence="3" id="KW-0812">Transmembrane</keyword>
<dbReference type="Pfam" id="PF00734">
    <property type="entry name" value="CBM_1"/>
    <property type="match status" value="1"/>
</dbReference>
<evidence type="ECO:0000313" key="8">
    <source>
        <dbReference type="Proteomes" id="UP001211907"/>
    </source>
</evidence>
<gene>
    <name evidence="7" type="ORF">HK100_010109</name>
</gene>
<dbReference type="GO" id="GO:0030248">
    <property type="term" value="F:cellulose binding"/>
    <property type="evidence" value="ECO:0007669"/>
    <property type="project" value="InterPro"/>
</dbReference>
<evidence type="ECO:0008006" key="9">
    <source>
        <dbReference type="Google" id="ProtNLM"/>
    </source>
</evidence>
<keyword evidence="3" id="KW-0472">Membrane</keyword>
<sequence>MKVDMWLARILMAATPKAVVAVVSEASKLNEKEEALGCVTLSTPITVKLQSESMVPADCVLACSTYKMALISHEAESLSLNCACVMKLSNNAVNSTECKTACPGADSPFCGGFDRSVQKPAWSVYNVPGVFELADLSPRDNRTCAGIYYQCGGVEWTGVDCCISGAFCTELNPYYWQCIALTESTVSATPTNLNEKAGLTTPLVTQVSPLISNSTTGGSPLPTETPVIVGASVGTIVFLAAGFLVVASVYRRRIHQTIEDGTVDCPSGPNSAVEFDGYLKLNGSNIILAGVNSKRNSMNDHAFDFEDSGPRSSVAVLQQQQLQQHQKQQQQQQKAQNSIITRLQTRISKTEVANTSPQKRMPRIPLFESRTNKTTAEDSENHKNGHEKNSNNQIEDEQDPVAIRYRPPVTIGQNVMLGAMRGNFIPDKSAHCDNILSKETAKSTPETPTTTKSRTRAALLSSPIDYEATNSENTKSTMMSSFLSYDLLIGGKNPTNTHASSLYMETIIRNDRIEFNNDDDEDV</sequence>
<evidence type="ECO:0000256" key="4">
    <source>
        <dbReference type="SAM" id="SignalP"/>
    </source>
</evidence>
<dbReference type="GO" id="GO:0005975">
    <property type="term" value="P:carbohydrate metabolic process"/>
    <property type="evidence" value="ECO:0007669"/>
    <property type="project" value="InterPro"/>
</dbReference>
<feature type="chain" id="PRO_5042147710" description="Carbohydrate-binding module family 1 protein" evidence="4">
    <location>
        <begin position="22"/>
        <end position="523"/>
    </location>
</feature>
<feature type="domain" description="CBM1" evidence="5">
    <location>
        <begin position="143"/>
        <end position="179"/>
    </location>
</feature>
<feature type="signal peptide" evidence="4">
    <location>
        <begin position="1"/>
        <end position="21"/>
    </location>
</feature>
<dbReference type="AlphaFoldDB" id="A0AAD5T5D6"/>
<keyword evidence="8" id="KW-1185">Reference proteome</keyword>
<dbReference type="PROSITE" id="PS51164">
    <property type="entry name" value="CBM1_2"/>
    <property type="match status" value="1"/>
</dbReference>
<accession>A0AAD5T5D6</accession>
<organism evidence="7 8">
    <name type="scientific">Physocladia obscura</name>
    <dbReference type="NCBI Taxonomy" id="109957"/>
    <lineage>
        <taxon>Eukaryota</taxon>
        <taxon>Fungi</taxon>
        <taxon>Fungi incertae sedis</taxon>
        <taxon>Chytridiomycota</taxon>
        <taxon>Chytridiomycota incertae sedis</taxon>
        <taxon>Chytridiomycetes</taxon>
        <taxon>Chytridiales</taxon>
        <taxon>Chytriomycetaceae</taxon>
        <taxon>Physocladia</taxon>
    </lineage>
</organism>
<dbReference type="InterPro" id="IPR035971">
    <property type="entry name" value="CBD_sf"/>
</dbReference>
<feature type="region of interest" description="Disordered" evidence="2">
    <location>
        <begin position="348"/>
        <end position="401"/>
    </location>
</feature>
<evidence type="ECO:0000313" key="7">
    <source>
        <dbReference type="EMBL" id="KAJ3126709.1"/>
    </source>
</evidence>
<dbReference type="GO" id="GO:0005576">
    <property type="term" value="C:extracellular region"/>
    <property type="evidence" value="ECO:0007669"/>
    <property type="project" value="InterPro"/>
</dbReference>